<sequence length="333" mass="36740">MSTPEKKTIKILVFGGGSLGGIYSYLLSTSPLANVEITIICRGNYAIVSETGYTLTTNLWGNHTFHPHYVASSPSDLDGKSFDYIIVTTKAIPTTNGEKPALAEFPIQKNVPIILIQNGIGIEEPYRTAFPENPIISGVAYITASQPSPSHILHVGTFVRLILGLFDRPNTVDTEKMNYLVELFNSAQLPTAAQDDIQTERWNKLGWNGSYNVICAITGLDTAAYLATSPEAVELIREVIREISRTANAAGARVDEEELANRYIDWTYTGPSIIPSMLQDARNGVPMEIEVLCGNVWRIAEKLGVETPRIKSLYTILATMNWRFKTQQTLAKV</sequence>
<accession>A0ABR3GCD4</accession>
<dbReference type="NCBIfam" id="TIGR00745">
    <property type="entry name" value="apbA_panE"/>
    <property type="match status" value="1"/>
</dbReference>
<evidence type="ECO:0000256" key="2">
    <source>
        <dbReference type="ARBA" id="ARBA00022857"/>
    </source>
</evidence>
<feature type="domain" description="Ketopantoate reductase C-terminal" evidence="6">
    <location>
        <begin position="196"/>
        <end position="319"/>
    </location>
</feature>
<evidence type="ECO:0000313" key="7">
    <source>
        <dbReference type="EMBL" id="KAL0633481.1"/>
    </source>
</evidence>
<dbReference type="Gene3D" id="3.40.50.720">
    <property type="entry name" value="NAD(P)-binding Rossmann-like Domain"/>
    <property type="match status" value="1"/>
</dbReference>
<dbReference type="Pfam" id="PF08546">
    <property type="entry name" value="ApbA_C"/>
    <property type="match status" value="1"/>
</dbReference>
<dbReference type="InterPro" id="IPR013752">
    <property type="entry name" value="KPA_reductase"/>
</dbReference>
<keyword evidence="2 4" id="KW-0521">NADP</keyword>
<comment type="catalytic activity">
    <reaction evidence="4">
        <text>(R)-pantoate + NADP(+) = 2-dehydropantoate + NADPH + H(+)</text>
        <dbReference type="Rhea" id="RHEA:16233"/>
        <dbReference type="ChEBI" id="CHEBI:11561"/>
        <dbReference type="ChEBI" id="CHEBI:15378"/>
        <dbReference type="ChEBI" id="CHEBI:15980"/>
        <dbReference type="ChEBI" id="CHEBI:57783"/>
        <dbReference type="ChEBI" id="CHEBI:58349"/>
        <dbReference type="EC" id="1.1.1.169"/>
    </reaction>
</comment>
<evidence type="ECO:0000313" key="8">
    <source>
        <dbReference type="Proteomes" id="UP001447188"/>
    </source>
</evidence>
<evidence type="ECO:0000256" key="4">
    <source>
        <dbReference type="RuleBase" id="RU362068"/>
    </source>
</evidence>
<dbReference type="InterPro" id="IPR051402">
    <property type="entry name" value="KPR-Related"/>
</dbReference>
<dbReference type="PANTHER" id="PTHR21708">
    <property type="entry name" value="PROBABLE 2-DEHYDROPANTOATE 2-REDUCTASE"/>
    <property type="match status" value="1"/>
</dbReference>
<evidence type="ECO:0000259" key="5">
    <source>
        <dbReference type="Pfam" id="PF02558"/>
    </source>
</evidence>
<name>A0ABR3GCD4_9PEZI</name>
<evidence type="ECO:0000259" key="6">
    <source>
        <dbReference type="Pfam" id="PF08546"/>
    </source>
</evidence>
<feature type="domain" description="Ketopantoate reductase N-terminal" evidence="5">
    <location>
        <begin position="11"/>
        <end position="166"/>
    </location>
</feature>
<dbReference type="EC" id="1.1.1.169" evidence="4"/>
<keyword evidence="3 4" id="KW-0560">Oxidoreductase</keyword>
<dbReference type="Proteomes" id="UP001447188">
    <property type="component" value="Unassembled WGS sequence"/>
</dbReference>
<dbReference type="InterPro" id="IPR008927">
    <property type="entry name" value="6-PGluconate_DH-like_C_sf"/>
</dbReference>
<evidence type="ECO:0000256" key="3">
    <source>
        <dbReference type="ARBA" id="ARBA00023002"/>
    </source>
</evidence>
<dbReference type="SUPFAM" id="SSF51735">
    <property type="entry name" value="NAD(P)-binding Rossmann-fold domains"/>
    <property type="match status" value="1"/>
</dbReference>
<dbReference type="SUPFAM" id="SSF48179">
    <property type="entry name" value="6-phosphogluconate dehydrogenase C-terminal domain-like"/>
    <property type="match status" value="1"/>
</dbReference>
<dbReference type="InterPro" id="IPR036291">
    <property type="entry name" value="NAD(P)-bd_dom_sf"/>
</dbReference>
<protein>
    <recommendedName>
        <fullName evidence="4">2-dehydropantoate 2-reductase</fullName>
        <ecNumber evidence="4">1.1.1.169</ecNumber>
    </recommendedName>
    <alternativeName>
        <fullName evidence="4">Ketopantoate reductase</fullName>
    </alternativeName>
</protein>
<gene>
    <name evidence="7" type="ORF">Q9L58_007588</name>
</gene>
<reference evidence="7 8" key="1">
    <citation type="submission" date="2024-02" db="EMBL/GenBank/DDBJ databases">
        <title>Discinaceae phylogenomics.</title>
        <authorList>
            <person name="Dirks A.C."/>
            <person name="James T.Y."/>
        </authorList>
    </citation>
    <scope>NUCLEOTIDE SEQUENCE [LARGE SCALE GENOMIC DNA]</scope>
    <source>
        <strain evidence="7 8">ACD0624</strain>
    </source>
</reference>
<comment type="similarity">
    <text evidence="1 4">Belongs to the ketopantoate reductase family.</text>
</comment>
<dbReference type="Pfam" id="PF02558">
    <property type="entry name" value="ApbA"/>
    <property type="match status" value="1"/>
</dbReference>
<comment type="function">
    <text evidence="4">Catalyzes the NADPH-dependent reduction of ketopantoate into pantoic acid.</text>
</comment>
<organism evidence="7 8">
    <name type="scientific">Discina gigas</name>
    <dbReference type="NCBI Taxonomy" id="1032678"/>
    <lineage>
        <taxon>Eukaryota</taxon>
        <taxon>Fungi</taxon>
        <taxon>Dikarya</taxon>
        <taxon>Ascomycota</taxon>
        <taxon>Pezizomycotina</taxon>
        <taxon>Pezizomycetes</taxon>
        <taxon>Pezizales</taxon>
        <taxon>Discinaceae</taxon>
        <taxon>Discina</taxon>
    </lineage>
</organism>
<dbReference type="Gene3D" id="1.10.1040.10">
    <property type="entry name" value="N-(1-d-carboxylethyl)-l-norvaline Dehydrogenase, domain 2"/>
    <property type="match status" value="1"/>
</dbReference>
<dbReference type="PANTHER" id="PTHR21708:SF30">
    <property type="entry name" value="2-DEHYDROPANTOATE 2-REDUCTASE-RELATED"/>
    <property type="match status" value="1"/>
</dbReference>
<evidence type="ECO:0000256" key="1">
    <source>
        <dbReference type="ARBA" id="ARBA00007870"/>
    </source>
</evidence>
<dbReference type="InterPro" id="IPR003710">
    <property type="entry name" value="ApbA"/>
</dbReference>
<keyword evidence="8" id="KW-1185">Reference proteome</keyword>
<proteinExistence type="inferred from homology"/>
<comment type="caution">
    <text evidence="7">The sequence shown here is derived from an EMBL/GenBank/DDBJ whole genome shotgun (WGS) entry which is preliminary data.</text>
</comment>
<dbReference type="EMBL" id="JBBBZM010000123">
    <property type="protein sequence ID" value="KAL0633481.1"/>
    <property type="molecule type" value="Genomic_DNA"/>
</dbReference>
<dbReference type="InterPro" id="IPR013332">
    <property type="entry name" value="KPR_N"/>
</dbReference>
<dbReference type="InterPro" id="IPR013328">
    <property type="entry name" value="6PGD_dom2"/>
</dbReference>